<evidence type="ECO:0000313" key="6">
    <source>
        <dbReference type="Proteomes" id="UP001524478"/>
    </source>
</evidence>
<dbReference type="GO" id="GO:0016829">
    <property type="term" value="F:lyase activity"/>
    <property type="evidence" value="ECO:0007669"/>
    <property type="project" value="UniProtKB-KW"/>
</dbReference>
<dbReference type="SUPFAM" id="SSF51621">
    <property type="entry name" value="Phosphoenolpyruvate/pyruvate domain"/>
    <property type="match status" value="1"/>
</dbReference>
<organism evidence="5 6">
    <name type="scientific">Tissierella carlieri</name>
    <dbReference type="NCBI Taxonomy" id="689904"/>
    <lineage>
        <taxon>Bacteria</taxon>
        <taxon>Bacillati</taxon>
        <taxon>Bacillota</taxon>
        <taxon>Tissierellia</taxon>
        <taxon>Tissierellales</taxon>
        <taxon>Tissierellaceae</taxon>
        <taxon>Tissierella</taxon>
    </lineage>
</organism>
<proteinExistence type="inferred from homology"/>
<keyword evidence="6" id="KW-1185">Reference proteome</keyword>
<dbReference type="EMBL" id="JANGAC010000002">
    <property type="protein sequence ID" value="MCQ4922151.1"/>
    <property type="molecule type" value="Genomic_DNA"/>
</dbReference>
<dbReference type="Pfam" id="PF03328">
    <property type="entry name" value="HpcH_HpaI"/>
    <property type="match status" value="1"/>
</dbReference>
<dbReference type="InterPro" id="IPR050251">
    <property type="entry name" value="HpcH-HpaI_aldolase"/>
</dbReference>
<comment type="similarity">
    <text evidence="1">Belongs to the HpcH/HpaI aldolase family.</text>
</comment>
<evidence type="ECO:0000256" key="3">
    <source>
        <dbReference type="ARBA" id="ARBA00023239"/>
    </source>
</evidence>
<evidence type="ECO:0000256" key="1">
    <source>
        <dbReference type="ARBA" id="ARBA00005568"/>
    </source>
</evidence>
<dbReference type="PANTHER" id="PTHR30502">
    <property type="entry name" value="2-KETO-3-DEOXY-L-RHAMNONATE ALDOLASE"/>
    <property type="match status" value="1"/>
</dbReference>
<evidence type="ECO:0000259" key="4">
    <source>
        <dbReference type="Pfam" id="PF03328"/>
    </source>
</evidence>
<feature type="domain" description="HpcH/HpaI aldolase/citrate lyase" evidence="4">
    <location>
        <begin position="19"/>
        <end position="239"/>
    </location>
</feature>
<accession>A0ABT1S6R4</accession>
<dbReference type="RefSeq" id="WP_256310452.1">
    <property type="nucleotide sequence ID" value="NZ_JANGAC010000002.1"/>
</dbReference>
<evidence type="ECO:0000313" key="5">
    <source>
        <dbReference type="EMBL" id="MCQ4922151.1"/>
    </source>
</evidence>
<sequence length="258" mass="28888">MKMRNLVKEKLEDKGYVLGAFVASGSPTNAEILGINNFDFILIDMEHAQTNMETMVDMIRASELYKMAPLVRVYDPADGPMMARMLDVGVHGLMIPMVETPEHAKYIIDNVKIAPLGKRGIGVGRGPRWGWYQDYNKGECNENTYVIMQCETRKGVENIDEICATPGLDCIFIGTADLSQDMGCFGDMKNPEFTEAIDRVLKSCEKHNIVPGIVTGSQEEATMRIKQGFKFVTIMNDLGFFRAQSKNLIDNVRKSISE</sequence>
<dbReference type="Proteomes" id="UP001524478">
    <property type="component" value="Unassembled WGS sequence"/>
</dbReference>
<dbReference type="Gene3D" id="3.20.20.60">
    <property type="entry name" value="Phosphoenolpyruvate-binding domains"/>
    <property type="match status" value="1"/>
</dbReference>
<dbReference type="InterPro" id="IPR005000">
    <property type="entry name" value="Aldolase/citrate-lyase_domain"/>
</dbReference>
<gene>
    <name evidence="5" type="ORF">NE686_03585</name>
</gene>
<evidence type="ECO:0000256" key="2">
    <source>
        <dbReference type="ARBA" id="ARBA00022723"/>
    </source>
</evidence>
<dbReference type="PANTHER" id="PTHR30502:SF0">
    <property type="entry name" value="PHOSPHOENOLPYRUVATE CARBOXYLASE FAMILY PROTEIN"/>
    <property type="match status" value="1"/>
</dbReference>
<dbReference type="InterPro" id="IPR040442">
    <property type="entry name" value="Pyrv_kinase-like_dom_sf"/>
</dbReference>
<keyword evidence="2" id="KW-0479">Metal-binding</keyword>
<name>A0ABT1S6R4_9FIRM</name>
<keyword evidence="3 5" id="KW-0456">Lyase</keyword>
<comment type="caution">
    <text evidence="5">The sequence shown here is derived from an EMBL/GenBank/DDBJ whole genome shotgun (WGS) entry which is preliminary data.</text>
</comment>
<reference evidence="5 6" key="1">
    <citation type="submission" date="2022-06" db="EMBL/GenBank/DDBJ databases">
        <title>Isolation of gut microbiota from human fecal samples.</title>
        <authorList>
            <person name="Pamer E.G."/>
            <person name="Barat B."/>
            <person name="Waligurski E."/>
            <person name="Medina S."/>
            <person name="Paddock L."/>
            <person name="Mostad J."/>
        </authorList>
    </citation>
    <scope>NUCLEOTIDE SEQUENCE [LARGE SCALE GENOMIC DNA]</scope>
    <source>
        <strain evidence="5 6">DFI.7.95</strain>
    </source>
</reference>
<protein>
    <submittedName>
        <fullName evidence="5">Aldolase/citrate lyase family protein</fullName>
    </submittedName>
</protein>
<dbReference type="InterPro" id="IPR015813">
    <property type="entry name" value="Pyrv/PenolPyrv_kinase-like_dom"/>
</dbReference>